<evidence type="ECO:0000313" key="3">
    <source>
        <dbReference type="Proteomes" id="UP001166191"/>
    </source>
</evidence>
<organism evidence="2 3">
    <name type="scientific">Paracoccus marinaquae</name>
    <dbReference type="NCBI Taxonomy" id="2841926"/>
    <lineage>
        <taxon>Bacteria</taxon>
        <taxon>Pseudomonadati</taxon>
        <taxon>Pseudomonadota</taxon>
        <taxon>Alphaproteobacteria</taxon>
        <taxon>Rhodobacterales</taxon>
        <taxon>Paracoccaceae</taxon>
        <taxon>Paracoccus</taxon>
    </lineage>
</organism>
<evidence type="ECO:0000313" key="2">
    <source>
        <dbReference type="EMBL" id="MBU3032348.1"/>
    </source>
</evidence>
<gene>
    <name evidence="2" type="ORF">KNW02_19920</name>
</gene>
<evidence type="ECO:0000256" key="1">
    <source>
        <dbReference type="SAM" id="MobiDB-lite"/>
    </source>
</evidence>
<dbReference type="EMBL" id="JAHKNG010000080">
    <property type="protein sequence ID" value="MBU3032348.1"/>
    <property type="molecule type" value="Genomic_DNA"/>
</dbReference>
<accession>A0ABS6AP21</accession>
<proteinExistence type="predicted"/>
<dbReference type="RefSeq" id="WP_216034931.1">
    <property type="nucleotide sequence ID" value="NZ_JAHKNG010000080.1"/>
</dbReference>
<feature type="region of interest" description="Disordered" evidence="1">
    <location>
        <begin position="1"/>
        <end position="50"/>
    </location>
</feature>
<reference evidence="2" key="1">
    <citation type="submission" date="2021-06" db="EMBL/GenBank/DDBJ databases">
        <title>Paracoccus bacterium XHP0099 sp. nov., isolated from the surface waters of the Yellow Sea.</title>
        <authorList>
            <person name="Xue H."/>
            <person name="Zhang D."/>
        </authorList>
    </citation>
    <scope>NUCLEOTIDE SEQUENCE</scope>
    <source>
        <strain evidence="2">XHP0099</strain>
    </source>
</reference>
<name>A0ABS6AP21_9RHOB</name>
<comment type="caution">
    <text evidence="2">The sequence shown here is derived from an EMBL/GenBank/DDBJ whole genome shotgun (WGS) entry which is preliminary data.</text>
</comment>
<sequence>MPSTETQMRQRSRAMHAAGSDFCCRAGTGRHRQEQRQSRSASGGERIPETHRHWANIEVLQSKYLNTILEQDDHFIKLIAVPTLGINPTELDQG</sequence>
<protein>
    <submittedName>
        <fullName evidence="2">Uncharacterized protein</fullName>
    </submittedName>
</protein>
<dbReference type="Proteomes" id="UP001166191">
    <property type="component" value="Unassembled WGS sequence"/>
</dbReference>
<keyword evidence="3" id="KW-1185">Reference proteome</keyword>